<dbReference type="EMBL" id="JRWG01000002">
    <property type="protein sequence ID" value="KXO00443.1"/>
    <property type="molecule type" value="Genomic_DNA"/>
</dbReference>
<evidence type="ECO:0000313" key="2">
    <source>
        <dbReference type="EMBL" id="KXO00443.1"/>
    </source>
</evidence>
<keyword evidence="3" id="KW-1185">Reference proteome</keyword>
<dbReference type="Proteomes" id="UP000070138">
    <property type="component" value="Unassembled WGS sequence"/>
</dbReference>
<reference evidence="3" key="1">
    <citation type="submission" date="2014-10" db="EMBL/GenBank/DDBJ databases">
        <title>Genome sequencing of Vitellibacter sp. D-24.</title>
        <authorList>
            <person name="Thevarajoo S."/>
            <person name="Selvaratnam C."/>
            <person name="Goh K.M."/>
            <person name="Chong C.S."/>
        </authorList>
    </citation>
    <scope>NUCLEOTIDE SEQUENCE [LARGE SCALE GENOMIC DNA]</scope>
    <source>
        <strain evidence="3">D-24</strain>
    </source>
</reference>
<dbReference type="SUPFAM" id="SSF103481">
    <property type="entry name" value="Multidrug resistance efflux transporter EmrE"/>
    <property type="match status" value="1"/>
</dbReference>
<keyword evidence="1" id="KW-0472">Membrane</keyword>
<evidence type="ECO:0008006" key="4">
    <source>
        <dbReference type="Google" id="ProtNLM"/>
    </source>
</evidence>
<reference evidence="2 3" key="2">
    <citation type="journal article" date="2016" name="Int. J. Syst. Evol. Microbiol.">
        <title>Vitellibacter aquimaris sp. nov., a marine bacterium isolated from seawater.</title>
        <authorList>
            <person name="Thevarajoo S."/>
            <person name="Selvaratnam C."/>
            <person name="Goh K.M."/>
            <person name="Hong K.W."/>
            <person name="Chan X.Y."/>
            <person name="Chan K.G."/>
            <person name="Chong C.S."/>
        </authorList>
    </citation>
    <scope>NUCLEOTIDE SEQUENCE [LARGE SCALE GENOMIC DNA]</scope>
    <source>
        <strain evidence="2 3">D-24</strain>
    </source>
</reference>
<gene>
    <name evidence="2" type="ORF">LS48_03250</name>
</gene>
<organism evidence="2 3">
    <name type="scientific">Aequorivita aquimaris</name>
    <dbReference type="NCBI Taxonomy" id="1548749"/>
    <lineage>
        <taxon>Bacteria</taxon>
        <taxon>Pseudomonadati</taxon>
        <taxon>Bacteroidota</taxon>
        <taxon>Flavobacteriia</taxon>
        <taxon>Flavobacteriales</taxon>
        <taxon>Flavobacteriaceae</taxon>
        <taxon>Aequorivita</taxon>
    </lineage>
</organism>
<dbReference type="Gene3D" id="1.10.3730.20">
    <property type="match status" value="1"/>
</dbReference>
<protein>
    <recommendedName>
        <fullName evidence="4">EamA-like transporter family protein</fullName>
    </recommendedName>
</protein>
<proteinExistence type="predicted"/>
<feature type="transmembrane region" description="Helical" evidence="1">
    <location>
        <begin position="32"/>
        <end position="50"/>
    </location>
</feature>
<keyword evidence="1" id="KW-0812">Transmembrane</keyword>
<comment type="caution">
    <text evidence="2">The sequence shown here is derived from an EMBL/GenBank/DDBJ whole genome shotgun (WGS) entry which is preliminary data.</text>
</comment>
<dbReference type="RefSeq" id="WP_062619950.1">
    <property type="nucleotide sequence ID" value="NZ_JRWG01000002.1"/>
</dbReference>
<accession>A0A137RJS6</accession>
<keyword evidence="1" id="KW-1133">Transmembrane helix</keyword>
<dbReference type="STRING" id="1548749.LS48_03250"/>
<feature type="transmembrane region" description="Helical" evidence="1">
    <location>
        <begin position="57"/>
        <end position="80"/>
    </location>
</feature>
<dbReference type="AlphaFoldDB" id="A0A137RJS6"/>
<evidence type="ECO:0000256" key="1">
    <source>
        <dbReference type="SAM" id="Phobius"/>
    </source>
</evidence>
<dbReference type="OrthoDB" id="1447728at2"/>
<dbReference type="InterPro" id="IPR037185">
    <property type="entry name" value="EmrE-like"/>
</dbReference>
<name>A0A137RJS6_9FLAO</name>
<evidence type="ECO:0000313" key="3">
    <source>
        <dbReference type="Proteomes" id="UP000070138"/>
    </source>
</evidence>
<sequence>MNNAILYITIGALFDTFGDLFMKNWVINNSKTYFAFGMLFYVVGLSFLAYSFTFKNIVIASVLFLIFNVVLLSLVNWFVYSEALSHKEIAGLCLGLMAVVLFEYN</sequence>